<protein>
    <submittedName>
        <fullName evidence="1">Uncharacterized protein</fullName>
    </submittedName>
</protein>
<reference evidence="1" key="1">
    <citation type="thesis" date="2020" institute="ProQuest LLC" country="789 East Eisenhower Parkway, Ann Arbor, MI, USA">
        <title>Comparative Genomics and Chromosome Evolution.</title>
        <authorList>
            <person name="Mudd A.B."/>
        </authorList>
    </citation>
    <scope>NUCLEOTIDE SEQUENCE</scope>
    <source>
        <strain evidence="1">Female2</strain>
        <tissue evidence="1">Blood</tissue>
    </source>
</reference>
<evidence type="ECO:0000313" key="1">
    <source>
        <dbReference type="EMBL" id="KAG8442217.1"/>
    </source>
</evidence>
<dbReference type="Proteomes" id="UP000812440">
    <property type="component" value="Chromosome 6"/>
</dbReference>
<dbReference type="AlphaFoldDB" id="A0A8T2JF65"/>
<comment type="caution">
    <text evidence="1">The sequence shown here is derived from an EMBL/GenBank/DDBJ whole genome shotgun (WGS) entry which is preliminary data.</text>
</comment>
<dbReference type="EMBL" id="JAACNH010000005">
    <property type="protein sequence ID" value="KAG8442217.1"/>
    <property type="molecule type" value="Genomic_DNA"/>
</dbReference>
<accession>A0A8T2JF65</accession>
<gene>
    <name evidence="1" type="ORF">GDO86_011134</name>
</gene>
<name>A0A8T2JF65_9PIPI</name>
<keyword evidence="2" id="KW-1185">Reference proteome</keyword>
<sequence>MQLFLSNACLSINIESACAYRTVWHSRSTNHTINFLLRVKIYSFILQNMYLFHVVDVFNIERLQFLYYKVCDPLPNFKTQLIVTILVEHIQ</sequence>
<organism evidence="1 2">
    <name type="scientific">Hymenochirus boettgeri</name>
    <name type="common">Congo dwarf clawed frog</name>
    <dbReference type="NCBI Taxonomy" id="247094"/>
    <lineage>
        <taxon>Eukaryota</taxon>
        <taxon>Metazoa</taxon>
        <taxon>Chordata</taxon>
        <taxon>Craniata</taxon>
        <taxon>Vertebrata</taxon>
        <taxon>Euteleostomi</taxon>
        <taxon>Amphibia</taxon>
        <taxon>Batrachia</taxon>
        <taxon>Anura</taxon>
        <taxon>Pipoidea</taxon>
        <taxon>Pipidae</taxon>
        <taxon>Pipinae</taxon>
        <taxon>Hymenochirus</taxon>
    </lineage>
</organism>
<evidence type="ECO:0000313" key="2">
    <source>
        <dbReference type="Proteomes" id="UP000812440"/>
    </source>
</evidence>
<proteinExistence type="predicted"/>